<evidence type="ECO:0000313" key="11">
    <source>
        <dbReference type="EMBL" id="EKY26597.1"/>
    </source>
</evidence>
<comment type="similarity">
    <text evidence="8">Belongs to the TRAFAC class YlqF/YawG GTPase family. MTG1 subfamily.</text>
</comment>
<keyword evidence="5" id="KW-0378">Hydrolase</keyword>
<dbReference type="eggNOG" id="COG1161">
    <property type="taxonomic scope" value="Bacteria"/>
</dbReference>
<evidence type="ECO:0000256" key="1">
    <source>
        <dbReference type="ARBA" id="ARBA00004496"/>
    </source>
</evidence>
<evidence type="ECO:0000256" key="7">
    <source>
        <dbReference type="ARBA" id="ARBA00023134"/>
    </source>
</evidence>
<feature type="binding site" evidence="9">
    <location>
        <begin position="131"/>
        <end position="136"/>
    </location>
    <ligand>
        <name>GTP</name>
        <dbReference type="ChEBI" id="CHEBI:37565"/>
    </ligand>
</feature>
<evidence type="ECO:0000313" key="12">
    <source>
        <dbReference type="Proteomes" id="UP000010420"/>
    </source>
</evidence>
<dbReference type="HOGENOM" id="CLU_011106_1_0_9"/>
<dbReference type="NCBIfam" id="TIGR03596">
    <property type="entry name" value="GTPase_YlqF"/>
    <property type="match status" value="1"/>
</dbReference>
<dbReference type="STRING" id="545697.HMPREF0216_01782"/>
<keyword evidence="3 8" id="KW-0963">Cytoplasm</keyword>
<dbReference type="GO" id="GO:0006412">
    <property type="term" value="P:translation"/>
    <property type="evidence" value="ECO:0007669"/>
    <property type="project" value="TreeGrafter"/>
</dbReference>
<dbReference type="InterPro" id="IPR016478">
    <property type="entry name" value="GTPase_MTG1"/>
</dbReference>
<dbReference type="GO" id="GO:0005737">
    <property type="term" value="C:cytoplasm"/>
    <property type="evidence" value="ECO:0007669"/>
    <property type="project" value="UniProtKB-SubCell"/>
</dbReference>
<evidence type="ECO:0000259" key="10">
    <source>
        <dbReference type="PROSITE" id="PS51721"/>
    </source>
</evidence>
<dbReference type="InterPro" id="IPR027417">
    <property type="entry name" value="P-loop_NTPase"/>
</dbReference>
<dbReference type="InterPro" id="IPR019991">
    <property type="entry name" value="GTP-bd_ribosome_bgen"/>
</dbReference>
<dbReference type="CDD" id="cd01856">
    <property type="entry name" value="YlqF"/>
    <property type="match status" value="1"/>
</dbReference>
<dbReference type="Proteomes" id="UP000010420">
    <property type="component" value="Unassembled WGS sequence"/>
</dbReference>
<dbReference type="InterPro" id="IPR006073">
    <property type="entry name" value="GTP-bd"/>
</dbReference>
<dbReference type="SUPFAM" id="SSF52540">
    <property type="entry name" value="P-loop containing nucleoside triphosphate hydrolases"/>
    <property type="match status" value="1"/>
</dbReference>
<dbReference type="Pfam" id="PF01926">
    <property type="entry name" value="MMR_HSR1"/>
    <property type="match status" value="1"/>
</dbReference>
<reference evidence="11 12" key="1">
    <citation type="submission" date="2012-05" db="EMBL/GenBank/DDBJ databases">
        <authorList>
            <person name="Weinstock G."/>
            <person name="Sodergren E."/>
            <person name="Lobos E.A."/>
            <person name="Fulton L."/>
            <person name="Fulton R."/>
            <person name="Courtney L."/>
            <person name="Fronick C."/>
            <person name="O'Laughlin M."/>
            <person name="Godfrey J."/>
            <person name="Wilson R.M."/>
            <person name="Miner T."/>
            <person name="Farmer C."/>
            <person name="Delehaunty K."/>
            <person name="Cordes M."/>
            <person name="Minx P."/>
            <person name="Tomlinson C."/>
            <person name="Chen J."/>
            <person name="Wollam A."/>
            <person name="Pepin K.H."/>
            <person name="Bhonagiri V."/>
            <person name="Zhang X."/>
            <person name="Suruliraj S."/>
            <person name="Warren W."/>
            <person name="Mitreva M."/>
            <person name="Mardis E.R."/>
            <person name="Wilson R.K."/>
        </authorList>
    </citation>
    <scope>NUCLEOTIDE SEQUENCE [LARGE SCALE GENOMIC DNA]</scope>
    <source>
        <strain evidence="11 12">DSM 1785</strain>
    </source>
</reference>
<evidence type="ECO:0000256" key="6">
    <source>
        <dbReference type="ARBA" id="ARBA00022884"/>
    </source>
</evidence>
<evidence type="ECO:0000256" key="2">
    <source>
        <dbReference type="ARBA" id="ARBA00014898"/>
    </source>
</evidence>
<feature type="domain" description="CP-type G" evidence="10">
    <location>
        <begin position="12"/>
        <end position="179"/>
    </location>
</feature>
<feature type="binding site" evidence="9">
    <location>
        <begin position="59"/>
        <end position="62"/>
    </location>
    <ligand>
        <name>GTP</name>
        <dbReference type="ChEBI" id="CHEBI:37565"/>
    </ligand>
</feature>
<protein>
    <recommendedName>
        <fullName evidence="2 8">Ribosome biogenesis GTPase A</fullName>
    </recommendedName>
</protein>
<dbReference type="FunFam" id="3.40.50.300:FF:000590">
    <property type="entry name" value="Ribosome biogenesis GTPase A"/>
    <property type="match status" value="1"/>
</dbReference>
<sequence>MAQINWFPGHMKKTQREIKENLKLVDAVIEIRDARIPRSSANPDIDKLCSGKPRIILLNKSDLTESKVTKAWIKELSNENVKVLEVNCLRGQGLQQIKPALLELLKEKHERAKAKGLVKFMMRVMVVGVPNCGKSTFINKMAKNNIAKTGDRAGVTKSKQWIKTAFDMEMLDTPGVLWPKFEDETTALNLAFTGAIKDEIMDIEELAYMLVKRLQKYYPNELKARYKIEEVFEDPLETLDAIARKRGCLVSGGAIDYNRIAVMLLDEFRGGKIGNISLERPDDVIEEKKVIKKEETALDRKRRIRKEKRREKKNEKR</sequence>
<proteinExistence type="inferred from homology"/>
<evidence type="ECO:0000256" key="3">
    <source>
        <dbReference type="ARBA" id="ARBA00022490"/>
    </source>
</evidence>
<evidence type="ECO:0000256" key="8">
    <source>
        <dbReference type="PIRNR" id="PIRNR006230"/>
    </source>
</evidence>
<keyword evidence="12" id="KW-1185">Reference proteome</keyword>
<dbReference type="EMBL" id="AMEZ01000053">
    <property type="protein sequence ID" value="EKY26597.1"/>
    <property type="molecule type" value="Genomic_DNA"/>
</dbReference>
<feature type="binding site" evidence="9">
    <location>
        <position position="175"/>
    </location>
    <ligand>
        <name>GTP</name>
        <dbReference type="ChEBI" id="CHEBI:37565"/>
    </ligand>
</feature>
<gene>
    <name evidence="11" type="ORF">HMPREF0216_01782</name>
</gene>
<dbReference type="RefSeq" id="WP_005213440.1">
    <property type="nucleotide sequence ID" value="NZ_KB291645.1"/>
</dbReference>
<dbReference type="PROSITE" id="PS51721">
    <property type="entry name" value="G_CP"/>
    <property type="match status" value="1"/>
</dbReference>
<keyword evidence="7 8" id="KW-0342">GTP-binding</keyword>
<dbReference type="GO" id="GO:0005525">
    <property type="term" value="F:GTP binding"/>
    <property type="evidence" value="ECO:0007669"/>
    <property type="project" value="UniProtKB-KW"/>
</dbReference>
<dbReference type="PATRIC" id="fig|545697.3.peg.1753"/>
<evidence type="ECO:0000256" key="5">
    <source>
        <dbReference type="ARBA" id="ARBA00022801"/>
    </source>
</evidence>
<dbReference type="GO" id="GO:0003924">
    <property type="term" value="F:GTPase activity"/>
    <property type="evidence" value="ECO:0007669"/>
    <property type="project" value="TreeGrafter"/>
</dbReference>
<organism evidence="11 12">
    <name type="scientific">Clostridium celatum DSM 1785</name>
    <dbReference type="NCBI Taxonomy" id="545697"/>
    <lineage>
        <taxon>Bacteria</taxon>
        <taxon>Bacillati</taxon>
        <taxon>Bacillota</taxon>
        <taxon>Clostridia</taxon>
        <taxon>Eubacteriales</taxon>
        <taxon>Clostridiaceae</taxon>
        <taxon>Clostridium</taxon>
    </lineage>
</organism>
<keyword evidence="4 8" id="KW-0547">Nucleotide-binding</keyword>
<keyword evidence="6" id="KW-0694">RNA-binding</keyword>
<evidence type="ECO:0000256" key="4">
    <source>
        <dbReference type="ARBA" id="ARBA00022741"/>
    </source>
</evidence>
<dbReference type="AlphaFoldDB" id="L1QG79"/>
<dbReference type="Gene3D" id="3.40.50.300">
    <property type="entry name" value="P-loop containing nucleotide triphosphate hydrolases"/>
    <property type="match status" value="1"/>
</dbReference>
<evidence type="ECO:0000256" key="9">
    <source>
        <dbReference type="PIRSR" id="PIRSR006230-1"/>
    </source>
</evidence>
<comment type="caution">
    <text evidence="11">The sequence shown here is derived from an EMBL/GenBank/DDBJ whole genome shotgun (WGS) entry which is preliminary data.</text>
</comment>
<dbReference type="OrthoDB" id="9779790at2"/>
<dbReference type="PANTHER" id="PTHR45782">
    <property type="entry name" value="MITOCHONDRIAL RIBOSOME-ASSOCIATED GTPASE 1"/>
    <property type="match status" value="1"/>
</dbReference>
<dbReference type="GO" id="GO:0003723">
    <property type="term" value="F:RNA binding"/>
    <property type="evidence" value="ECO:0007669"/>
    <property type="project" value="UniProtKB-KW"/>
</dbReference>
<accession>L1QG79</accession>
<dbReference type="FunFam" id="1.10.1580.10:FF:000003">
    <property type="entry name" value="Ribosome biogenesis GTPase A"/>
    <property type="match status" value="1"/>
</dbReference>
<comment type="subcellular location">
    <subcellularLocation>
        <location evidence="1 8">Cytoplasm</location>
    </subcellularLocation>
</comment>
<dbReference type="Gene3D" id="1.10.1580.10">
    <property type="match status" value="1"/>
</dbReference>
<comment type="function">
    <text evidence="8">Required for a late step of 50S ribosomal subunit assembly. Has GTPase activity.</text>
</comment>
<dbReference type="PIRSF" id="PIRSF006230">
    <property type="entry name" value="MG442"/>
    <property type="match status" value="1"/>
</dbReference>
<dbReference type="InterPro" id="IPR023179">
    <property type="entry name" value="GTP-bd_ortho_bundle_sf"/>
</dbReference>
<name>L1QG79_9CLOT</name>
<dbReference type="PANTHER" id="PTHR45782:SF4">
    <property type="entry name" value="MITOCHONDRIAL RIBOSOME-ASSOCIATED GTPASE 1"/>
    <property type="match status" value="1"/>
</dbReference>
<dbReference type="InterPro" id="IPR030378">
    <property type="entry name" value="G_CP_dom"/>
</dbReference>